<evidence type="ECO:0000313" key="1">
    <source>
        <dbReference type="EMBL" id="MEW9502793.1"/>
    </source>
</evidence>
<evidence type="ECO:0000313" key="2">
    <source>
        <dbReference type="Proteomes" id="UP001556040"/>
    </source>
</evidence>
<dbReference type="RefSeq" id="WP_367780281.1">
    <property type="nucleotide sequence ID" value="NZ_JBFMIA010000015.1"/>
</dbReference>
<dbReference type="Gene3D" id="2.60.40.3860">
    <property type="match status" value="1"/>
</dbReference>
<sequence>MSMILKRKSVLSLFSALIILVSVFSFNMNTKAVTGTEALPDLSNFENVDLSATFNLTEGGMQEEMIYDEDGEYVGAIEIEIVDMVDVAGNPIEIPHGGTFRVPEGATTYKVSVYAGVGPDLWLEYEVTVWNFINGAPLYIIDAGNESAHVDDPYFGQIEEESLKIMNPIEDGSNVAWTRYNLQLTSGMDIWLDTRAYYGNITTSMCFTDLCP</sequence>
<gene>
    <name evidence="1" type="ORF">AB1471_13425</name>
</gene>
<keyword evidence="2" id="KW-1185">Reference proteome</keyword>
<dbReference type="EMBL" id="JBFMIA010000015">
    <property type="protein sequence ID" value="MEW9502793.1"/>
    <property type="molecule type" value="Genomic_DNA"/>
</dbReference>
<accession>A0ABV3Q7N3</accession>
<organism evidence="1 2">
    <name type="scientific">Jeotgalibacillus marinus</name>
    <dbReference type="NCBI Taxonomy" id="86667"/>
    <lineage>
        <taxon>Bacteria</taxon>
        <taxon>Bacillati</taxon>
        <taxon>Bacillota</taxon>
        <taxon>Bacilli</taxon>
        <taxon>Bacillales</taxon>
        <taxon>Caryophanaceae</taxon>
        <taxon>Jeotgalibacillus</taxon>
    </lineage>
</organism>
<protein>
    <submittedName>
        <fullName evidence="1">Uncharacterized protein</fullName>
    </submittedName>
</protein>
<dbReference type="Proteomes" id="UP001556040">
    <property type="component" value="Unassembled WGS sequence"/>
</dbReference>
<proteinExistence type="predicted"/>
<reference evidence="1 2" key="1">
    <citation type="journal article" date="1979" name="Int. J. Syst. Evol. Microbiol.">
        <title>Bacillus globisporus subsp. marinus subsp. nov.</title>
        <authorList>
            <person name="Liu H."/>
        </authorList>
    </citation>
    <scope>NUCLEOTIDE SEQUENCE [LARGE SCALE GENOMIC DNA]</scope>
    <source>
        <strain evidence="1 2">DSM 1297</strain>
    </source>
</reference>
<comment type="caution">
    <text evidence="1">The sequence shown here is derived from an EMBL/GenBank/DDBJ whole genome shotgun (WGS) entry which is preliminary data.</text>
</comment>
<name>A0ABV3Q7N3_9BACL</name>